<dbReference type="Proteomes" id="UP001057452">
    <property type="component" value="Chromosome 11"/>
</dbReference>
<evidence type="ECO:0000313" key="1">
    <source>
        <dbReference type="EMBL" id="KAI4818115.1"/>
    </source>
</evidence>
<organism evidence="1 2">
    <name type="scientific">Chaenocephalus aceratus</name>
    <name type="common">Blackfin icefish</name>
    <name type="synonym">Chaenichthys aceratus</name>
    <dbReference type="NCBI Taxonomy" id="36190"/>
    <lineage>
        <taxon>Eukaryota</taxon>
        <taxon>Metazoa</taxon>
        <taxon>Chordata</taxon>
        <taxon>Craniata</taxon>
        <taxon>Vertebrata</taxon>
        <taxon>Euteleostomi</taxon>
        <taxon>Actinopterygii</taxon>
        <taxon>Neopterygii</taxon>
        <taxon>Teleostei</taxon>
        <taxon>Neoteleostei</taxon>
        <taxon>Acanthomorphata</taxon>
        <taxon>Eupercaria</taxon>
        <taxon>Perciformes</taxon>
        <taxon>Notothenioidei</taxon>
        <taxon>Channichthyidae</taxon>
        <taxon>Chaenocephalus</taxon>
    </lineage>
</organism>
<dbReference type="EMBL" id="CM043795">
    <property type="protein sequence ID" value="KAI4818115.1"/>
    <property type="molecule type" value="Genomic_DNA"/>
</dbReference>
<name>A0ACB9WW15_CHAAC</name>
<protein>
    <submittedName>
        <fullName evidence="1">Uncharacterized protein</fullName>
    </submittedName>
</protein>
<gene>
    <name evidence="1" type="ORF">KUCAC02_011478</name>
</gene>
<proteinExistence type="predicted"/>
<accession>A0ACB9WW15</accession>
<comment type="caution">
    <text evidence="1">The sequence shown here is derived from an EMBL/GenBank/DDBJ whole genome shotgun (WGS) entry which is preliminary data.</text>
</comment>
<reference evidence="1" key="1">
    <citation type="submission" date="2022-05" db="EMBL/GenBank/DDBJ databases">
        <title>Chromosome-level genome of Chaenocephalus aceratus.</title>
        <authorList>
            <person name="Park H."/>
        </authorList>
    </citation>
    <scope>NUCLEOTIDE SEQUENCE</scope>
    <source>
        <tissue evidence="1">Muscle</tissue>
    </source>
</reference>
<sequence length="94" mass="10107">MTAPAGGSCAAYNHHLKISASFSWSKTHSRAVYHLRPPGLYAVSYNSGTFCPVSSECLYKEKQVTGYLLFSLGTAVIGSLQFGYNTGVINAPEQ</sequence>
<keyword evidence="2" id="KW-1185">Reference proteome</keyword>
<feature type="non-terminal residue" evidence="1">
    <location>
        <position position="94"/>
    </location>
</feature>
<evidence type="ECO:0000313" key="2">
    <source>
        <dbReference type="Proteomes" id="UP001057452"/>
    </source>
</evidence>